<dbReference type="PANTHER" id="PTHR34061:SF17">
    <property type="entry name" value="EXPRESSED PROTEIN"/>
    <property type="match status" value="1"/>
</dbReference>
<evidence type="ECO:0000313" key="2">
    <source>
        <dbReference type="EMBL" id="KAI5082419.1"/>
    </source>
</evidence>
<dbReference type="PANTHER" id="PTHR34061">
    <property type="entry name" value="PROTEIN, PUTATIVE-RELATED"/>
    <property type="match status" value="1"/>
</dbReference>
<dbReference type="EMBL" id="JABFUD020000003">
    <property type="protein sequence ID" value="KAI5082419.1"/>
    <property type="molecule type" value="Genomic_DNA"/>
</dbReference>
<dbReference type="AlphaFoldDB" id="A0A9D4ZNY0"/>
<organism evidence="2 3">
    <name type="scientific">Adiantum capillus-veneris</name>
    <name type="common">Maidenhair fern</name>
    <dbReference type="NCBI Taxonomy" id="13818"/>
    <lineage>
        <taxon>Eukaryota</taxon>
        <taxon>Viridiplantae</taxon>
        <taxon>Streptophyta</taxon>
        <taxon>Embryophyta</taxon>
        <taxon>Tracheophyta</taxon>
        <taxon>Polypodiopsida</taxon>
        <taxon>Polypodiidae</taxon>
        <taxon>Polypodiales</taxon>
        <taxon>Pteridineae</taxon>
        <taxon>Pteridaceae</taxon>
        <taxon>Vittarioideae</taxon>
        <taxon>Adiantum</taxon>
    </lineage>
</organism>
<evidence type="ECO:0000313" key="3">
    <source>
        <dbReference type="Proteomes" id="UP000886520"/>
    </source>
</evidence>
<feature type="region of interest" description="Disordered" evidence="1">
    <location>
        <begin position="58"/>
        <end position="116"/>
    </location>
</feature>
<dbReference type="Proteomes" id="UP000886520">
    <property type="component" value="Chromosome 2"/>
</dbReference>
<sequence>MMQKPRSPTRYLCKLDRVAGWVGYGIYRAFFTSLDRCACVKLDTIDAIGTAHRIRLSGPYHRNGAPPALRRPASTLSSAGDGLLKWDMDVPTSPVSKKQRKLSSLDDPVSEEEQSS</sequence>
<reference evidence="2" key="1">
    <citation type="submission" date="2021-01" db="EMBL/GenBank/DDBJ databases">
        <title>Adiantum capillus-veneris genome.</title>
        <authorList>
            <person name="Fang Y."/>
            <person name="Liao Q."/>
        </authorList>
    </citation>
    <scope>NUCLEOTIDE SEQUENCE</scope>
    <source>
        <strain evidence="2">H3</strain>
        <tissue evidence="2">Leaf</tissue>
    </source>
</reference>
<evidence type="ECO:0000256" key="1">
    <source>
        <dbReference type="SAM" id="MobiDB-lite"/>
    </source>
</evidence>
<dbReference type="OrthoDB" id="1138139at2759"/>
<gene>
    <name evidence="2" type="ORF">GOP47_0002162</name>
</gene>
<proteinExistence type="predicted"/>
<name>A0A9D4ZNY0_ADICA</name>
<comment type="caution">
    <text evidence="2">The sequence shown here is derived from an EMBL/GenBank/DDBJ whole genome shotgun (WGS) entry which is preliminary data.</text>
</comment>
<accession>A0A9D4ZNY0</accession>
<keyword evidence="3" id="KW-1185">Reference proteome</keyword>
<protein>
    <submittedName>
        <fullName evidence="2">Uncharacterized protein</fullName>
    </submittedName>
</protein>